<evidence type="ECO:0000313" key="6">
    <source>
        <dbReference type="EMBL" id="SFR56413.1"/>
    </source>
</evidence>
<proteinExistence type="predicted"/>
<evidence type="ECO:0000256" key="2">
    <source>
        <dbReference type="ARBA" id="ARBA00023015"/>
    </source>
</evidence>
<accession>A0A1I6HPN2</accession>
<dbReference type="PROSITE" id="PS50937">
    <property type="entry name" value="HTH_MERR_2"/>
    <property type="match status" value="1"/>
</dbReference>
<keyword evidence="3" id="KW-0238">DNA-binding</keyword>
<dbReference type="RefSeq" id="WP_090201434.1">
    <property type="nucleotide sequence ID" value="NZ_FOYP01000002.1"/>
</dbReference>
<dbReference type="STRING" id="390270.SAMN04488005_2924"/>
<dbReference type="OrthoDB" id="9802944at2"/>
<keyword evidence="7" id="KW-1185">Reference proteome</keyword>
<reference evidence="7" key="1">
    <citation type="submission" date="2016-10" db="EMBL/GenBank/DDBJ databases">
        <authorList>
            <person name="Varghese N."/>
            <person name="Submissions S."/>
        </authorList>
    </citation>
    <scope>NUCLEOTIDE SEQUENCE [LARGE SCALE GENOMIC DNA]</scope>
    <source>
        <strain evidence="7">DSM 26879</strain>
    </source>
</reference>
<dbReference type="Pfam" id="PF13411">
    <property type="entry name" value="MerR_1"/>
    <property type="match status" value="1"/>
</dbReference>
<dbReference type="GO" id="GO:0003700">
    <property type="term" value="F:DNA-binding transcription factor activity"/>
    <property type="evidence" value="ECO:0007669"/>
    <property type="project" value="InterPro"/>
</dbReference>
<dbReference type="Proteomes" id="UP000199478">
    <property type="component" value="Unassembled WGS sequence"/>
</dbReference>
<evidence type="ECO:0000256" key="1">
    <source>
        <dbReference type="ARBA" id="ARBA00022491"/>
    </source>
</evidence>
<evidence type="ECO:0000313" key="7">
    <source>
        <dbReference type="Proteomes" id="UP000199478"/>
    </source>
</evidence>
<dbReference type="SMART" id="SM00422">
    <property type="entry name" value="HTH_MERR"/>
    <property type="match status" value="1"/>
</dbReference>
<dbReference type="AlphaFoldDB" id="A0A1I6HPN2"/>
<dbReference type="PANTHER" id="PTHR30204">
    <property type="entry name" value="REDOX-CYCLING DRUG-SENSING TRANSCRIPTIONAL ACTIVATOR SOXR"/>
    <property type="match status" value="1"/>
</dbReference>
<protein>
    <submittedName>
        <fullName evidence="6">Transcriptional regulator, MerR family</fullName>
    </submittedName>
</protein>
<dbReference type="GO" id="GO:0003677">
    <property type="term" value="F:DNA binding"/>
    <property type="evidence" value="ECO:0007669"/>
    <property type="project" value="UniProtKB-KW"/>
</dbReference>
<keyword evidence="1" id="KW-0678">Repressor</keyword>
<dbReference type="Gene3D" id="1.10.1660.10">
    <property type="match status" value="1"/>
</dbReference>
<dbReference type="SUPFAM" id="SSF46955">
    <property type="entry name" value="Putative DNA-binding domain"/>
    <property type="match status" value="1"/>
</dbReference>
<dbReference type="InterPro" id="IPR047057">
    <property type="entry name" value="MerR_fam"/>
</dbReference>
<evidence type="ECO:0000256" key="3">
    <source>
        <dbReference type="ARBA" id="ARBA00023125"/>
    </source>
</evidence>
<feature type="domain" description="HTH merR-type" evidence="5">
    <location>
        <begin position="1"/>
        <end position="71"/>
    </location>
</feature>
<evidence type="ECO:0000256" key="4">
    <source>
        <dbReference type="ARBA" id="ARBA00023163"/>
    </source>
</evidence>
<dbReference type="PANTHER" id="PTHR30204:SF69">
    <property type="entry name" value="MERR-FAMILY TRANSCRIPTIONAL REGULATOR"/>
    <property type="match status" value="1"/>
</dbReference>
<dbReference type="InterPro" id="IPR009061">
    <property type="entry name" value="DNA-bd_dom_put_sf"/>
</dbReference>
<keyword evidence="2" id="KW-0805">Transcription regulation</keyword>
<keyword evidence="4" id="KW-0804">Transcription</keyword>
<gene>
    <name evidence="6" type="ORF">SAMN04488005_2924</name>
</gene>
<dbReference type="PROSITE" id="PS00552">
    <property type="entry name" value="HTH_MERR_1"/>
    <property type="match status" value="1"/>
</dbReference>
<evidence type="ECO:0000259" key="5">
    <source>
        <dbReference type="PROSITE" id="PS50937"/>
    </source>
</evidence>
<sequence>MKIGELSEKSGLSRDTIRLYEKNGLITSTASQSETNNYREYGDDVLLQLQFVTGARSAGISIADLRELMNAFFDSCDPSQAENVLVAKIDELKERTLQIENVITFLDAALERVRKGMNET</sequence>
<name>A0A1I6HPN2_9RHOB</name>
<dbReference type="InterPro" id="IPR000551">
    <property type="entry name" value="MerR-type_HTH_dom"/>
</dbReference>
<organism evidence="6 7">
    <name type="scientific">Yoonia tamlensis</name>
    <dbReference type="NCBI Taxonomy" id="390270"/>
    <lineage>
        <taxon>Bacteria</taxon>
        <taxon>Pseudomonadati</taxon>
        <taxon>Pseudomonadota</taxon>
        <taxon>Alphaproteobacteria</taxon>
        <taxon>Rhodobacterales</taxon>
        <taxon>Paracoccaceae</taxon>
        <taxon>Yoonia</taxon>
    </lineage>
</organism>
<dbReference type="EMBL" id="FOYP01000002">
    <property type="protein sequence ID" value="SFR56413.1"/>
    <property type="molecule type" value="Genomic_DNA"/>
</dbReference>